<name>A0A6J4H362_9SPHI</name>
<protein>
    <submittedName>
        <fullName evidence="1">Uncharacterized protein</fullName>
    </submittedName>
</protein>
<feature type="non-terminal residue" evidence="1">
    <location>
        <position position="41"/>
    </location>
</feature>
<sequence>CGFTRWIRPGSSPCLRSHPVPAKIRIMRNQTVSSRKPGFSH</sequence>
<accession>A0A6J4H362</accession>
<reference evidence="1" key="1">
    <citation type="submission" date="2020-02" db="EMBL/GenBank/DDBJ databases">
        <authorList>
            <person name="Meier V. D."/>
        </authorList>
    </citation>
    <scope>NUCLEOTIDE SEQUENCE</scope>
    <source>
        <strain evidence="1">AVDCRST_MAG56</strain>
    </source>
</reference>
<organism evidence="1">
    <name type="scientific">uncultured Cytophagales bacterium</name>
    <dbReference type="NCBI Taxonomy" id="158755"/>
    <lineage>
        <taxon>Bacteria</taxon>
        <taxon>Pseudomonadati</taxon>
        <taxon>Bacteroidota</taxon>
        <taxon>Sphingobacteriia</taxon>
        <taxon>Sphingobacteriales</taxon>
        <taxon>environmental samples</taxon>
    </lineage>
</organism>
<evidence type="ECO:0000313" key="1">
    <source>
        <dbReference type="EMBL" id="CAA9212800.1"/>
    </source>
</evidence>
<feature type="non-terminal residue" evidence="1">
    <location>
        <position position="1"/>
    </location>
</feature>
<proteinExistence type="predicted"/>
<dbReference type="EMBL" id="CADCTQ010000004">
    <property type="protein sequence ID" value="CAA9212800.1"/>
    <property type="molecule type" value="Genomic_DNA"/>
</dbReference>
<gene>
    <name evidence="1" type="ORF">AVDCRST_MAG56-5</name>
</gene>
<dbReference type="AlphaFoldDB" id="A0A6J4H362"/>